<proteinExistence type="predicted"/>
<dbReference type="SUPFAM" id="SSF46689">
    <property type="entry name" value="Homeodomain-like"/>
    <property type="match status" value="1"/>
</dbReference>
<dbReference type="Pfam" id="PF25601">
    <property type="entry name" value="AAA_lid_14"/>
    <property type="match status" value="1"/>
</dbReference>
<dbReference type="CDD" id="cd00009">
    <property type="entry name" value="AAA"/>
    <property type="match status" value="1"/>
</dbReference>
<dbReference type="Pfam" id="PF00158">
    <property type="entry name" value="Sigma54_activat"/>
    <property type="match status" value="1"/>
</dbReference>
<dbReference type="SMART" id="SM00382">
    <property type="entry name" value="AAA"/>
    <property type="match status" value="1"/>
</dbReference>
<dbReference type="InterPro" id="IPR002078">
    <property type="entry name" value="Sigma_54_int"/>
</dbReference>
<keyword evidence="8" id="KW-1185">Reference proteome</keyword>
<dbReference type="InterPro" id="IPR027417">
    <property type="entry name" value="P-loop_NTPase"/>
</dbReference>
<dbReference type="PROSITE" id="PS50045">
    <property type="entry name" value="SIGMA54_INTERACT_4"/>
    <property type="match status" value="1"/>
</dbReference>
<feature type="domain" description="Sigma-54 factor interaction" evidence="6">
    <location>
        <begin position="146"/>
        <end position="374"/>
    </location>
</feature>
<dbReference type="InterPro" id="IPR002197">
    <property type="entry name" value="HTH_Fis"/>
</dbReference>
<dbReference type="PANTHER" id="PTHR32071">
    <property type="entry name" value="TRANSCRIPTIONAL REGULATORY PROTEIN"/>
    <property type="match status" value="1"/>
</dbReference>
<dbReference type="SUPFAM" id="SSF52540">
    <property type="entry name" value="P-loop containing nucleoside triphosphate hydrolases"/>
    <property type="match status" value="1"/>
</dbReference>
<keyword evidence="4" id="KW-0238">DNA-binding</keyword>
<dbReference type="PANTHER" id="PTHR32071:SF74">
    <property type="entry name" value="TRANSCRIPTIONAL ACTIVATOR ROCR"/>
    <property type="match status" value="1"/>
</dbReference>
<dbReference type="PRINTS" id="PR01590">
    <property type="entry name" value="HTHFIS"/>
</dbReference>
<dbReference type="NCBIfam" id="TIGR00229">
    <property type="entry name" value="sensory_box"/>
    <property type="match status" value="1"/>
</dbReference>
<dbReference type="Proteomes" id="UP000830639">
    <property type="component" value="Chromosome"/>
</dbReference>
<gene>
    <name evidence="7" type="ORF">MY490_02175</name>
</gene>
<evidence type="ECO:0000256" key="5">
    <source>
        <dbReference type="ARBA" id="ARBA00023163"/>
    </source>
</evidence>
<dbReference type="Gene3D" id="1.10.8.60">
    <property type="match status" value="1"/>
</dbReference>
<sequence length="473" mass="54211">MKNDKQNFLAVDELLQLILEEIDIGIHVVDQEANTMVYNRKMMEIEMMNEEDVLHKNLLDVFTFQKNQSSTLLDALQKGKVRKNIKQSYFNNKGKEVTTINDTYPIMKENKIIGAIEMVRDVTELKQSVQEGILQNRNTRYTFEQLIGTSESFKNIIEDAKRSAKTSSSVLIVGETGTGKELFAQSIHNASKRATKPFISQNCAALPESLIESILFGTKKGAFTGAIDKPGLFEEANGGTLLLDEINSLSPNLQAKLLRVIQERKVRRIGEINEKELDVRIIATINEDPIEAIANNHLRKDLYYRLSVVSLFLPPLRERFEDILLLANFFIQKYNRLFGHRVTNLDENVTNFFLNHNWPGNIRELEHMIEGAMNLVENETTISATHLPSRFFNEKRNTNATPIVQQHRDVTLHQPESIDDKSNLKNTLMNKEKQHIINVLNDHNGNITQAAKKLGISRQNLQYRIRKFNLLND</sequence>
<evidence type="ECO:0000259" key="6">
    <source>
        <dbReference type="PROSITE" id="PS50045"/>
    </source>
</evidence>
<evidence type="ECO:0000256" key="1">
    <source>
        <dbReference type="ARBA" id="ARBA00022741"/>
    </source>
</evidence>
<dbReference type="InterPro" id="IPR009057">
    <property type="entry name" value="Homeodomain-like_sf"/>
</dbReference>
<dbReference type="InterPro" id="IPR000014">
    <property type="entry name" value="PAS"/>
</dbReference>
<keyword evidence="3" id="KW-0805">Transcription regulation</keyword>
<evidence type="ECO:0000256" key="2">
    <source>
        <dbReference type="ARBA" id="ARBA00022840"/>
    </source>
</evidence>
<evidence type="ECO:0000256" key="4">
    <source>
        <dbReference type="ARBA" id="ARBA00023125"/>
    </source>
</evidence>
<evidence type="ECO:0000313" key="8">
    <source>
        <dbReference type="Proteomes" id="UP000830639"/>
    </source>
</evidence>
<reference evidence="7 8" key="1">
    <citation type="submission" date="2022-04" db="EMBL/GenBank/DDBJ databases">
        <title>Mechanism of arsenic methylation and mitigation arsenic toxicity by Bacillus sp. LH14 from an Arsenic-Contaminated Paddy Soil.</title>
        <authorList>
            <person name="Wang D."/>
        </authorList>
    </citation>
    <scope>NUCLEOTIDE SEQUENCE [LARGE SCALE GENOMIC DNA]</scope>
    <source>
        <strain evidence="7 8">LH14</strain>
    </source>
</reference>
<name>A0ABY4JLI2_9BACI</name>
<keyword evidence="1" id="KW-0547">Nucleotide-binding</keyword>
<protein>
    <submittedName>
        <fullName evidence="7">Sigma 54-interacting transcriptional regulator</fullName>
    </submittedName>
</protein>
<dbReference type="RefSeq" id="WP_248267789.1">
    <property type="nucleotide sequence ID" value="NZ_CP096034.1"/>
</dbReference>
<dbReference type="InterPro" id="IPR025662">
    <property type="entry name" value="Sigma_54_int_dom_ATP-bd_1"/>
</dbReference>
<dbReference type="SUPFAM" id="SSF55785">
    <property type="entry name" value="PYP-like sensor domain (PAS domain)"/>
    <property type="match status" value="1"/>
</dbReference>
<evidence type="ECO:0000256" key="3">
    <source>
        <dbReference type="ARBA" id="ARBA00023015"/>
    </source>
</evidence>
<dbReference type="Pfam" id="PF02954">
    <property type="entry name" value="HTH_8"/>
    <property type="match status" value="1"/>
</dbReference>
<dbReference type="InterPro" id="IPR035965">
    <property type="entry name" value="PAS-like_dom_sf"/>
</dbReference>
<dbReference type="InterPro" id="IPR003593">
    <property type="entry name" value="AAA+_ATPase"/>
</dbReference>
<dbReference type="InterPro" id="IPR025943">
    <property type="entry name" value="Sigma_54_int_dom_ATP-bd_2"/>
</dbReference>
<dbReference type="InterPro" id="IPR025944">
    <property type="entry name" value="Sigma_54_int_dom_CS"/>
</dbReference>
<dbReference type="InterPro" id="IPR058031">
    <property type="entry name" value="AAA_lid_NorR"/>
</dbReference>
<dbReference type="PROSITE" id="PS00676">
    <property type="entry name" value="SIGMA54_INTERACT_2"/>
    <property type="match status" value="1"/>
</dbReference>
<keyword evidence="2" id="KW-0067">ATP-binding</keyword>
<dbReference type="Gene3D" id="3.30.450.20">
    <property type="entry name" value="PAS domain"/>
    <property type="match status" value="1"/>
</dbReference>
<evidence type="ECO:0000313" key="7">
    <source>
        <dbReference type="EMBL" id="UPM54702.1"/>
    </source>
</evidence>
<dbReference type="Gene3D" id="1.10.10.60">
    <property type="entry name" value="Homeodomain-like"/>
    <property type="match status" value="1"/>
</dbReference>
<keyword evidence="5" id="KW-0804">Transcription</keyword>
<organism evidence="7 8">
    <name type="scientific">Gottfriedia acidiceleris</name>
    <dbReference type="NCBI Taxonomy" id="371036"/>
    <lineage>
        <taxon>Bacteria</taxon>
        <taxon>Bacillati</taxon>
        <taxon>Bacillota</taxon>
        <taxon>Bacilli</taxon>
        <taxon>Bacillales</taxon>
        <taxon>Bacillaceae</taxon>
        <taxon>Gottfriedia</taxon>
    </lineage>
</organism>
<dbReference type="Gene3D" id="3.40.50.300">
    <property type="entry name" value="P-loop containing nucleotide triphosphate hydrolases"/>
    <property type="match status" value="1"/>
</dbReference>
<dbReference type="PROSITE" id="PS00675">
    <property type="entry name" value="SIGMA54_INTERACT_1"/>
    <property type="match status" value="1"/>
</dbReference>
<accession>A0ABY4JLI2</accession>
<dbReference type="EMBL" id="CP096034">
    <property type="protein sequence ID" value="UPM54702.1"/>
    <property type="molecule type" value="Genomic_DNA"/>
</dbReference>
<dbReference type="PROSITE" id="PS00688">
    <property type="entry name" value="SIGMA54_INTERACT_3"/>
    <property type="match status" value="1"/>
</dbReference>